<keyword evidence="4" id="KW-1185">Reference proteome</keyword>
<feature type="compositionally biased region" description="Polar residues" evidence="2">
    <location>
        <begin position="37"/>
        <end position="64"/>
    </location>
</feature>
<name>A0ABR2WAJ8_9FUNG</name>
<comment type="caution">
    <text evidence="3">The sequence shown here is derived from an EMBL/GenBank/DDBJ whole genome shotgun (WGS) entry which is preliminary data.</text>
</comment>
<gene>
    <name evidence="3" type="ORF">K7432_000850</name>
</gene>
<keyword evidence="1" id="KW-0175">Coiled coil</keyword>
<dbReference type="Proteomes" id="UP001479436">
    <property type="component" value="Unassembled WGS sequence"/>
</dbReference>
<sequence length="170" mass="19371">MRNRRRVHSSQRFSPFLSLTRTLVQDSSRNSEKSLLPPSTFNANPYHTTPSDTSSSQGEQTISQEAGPVDAENSPLEICRLRIDNSYLLEQNRALSRELAQAKLTAHALRQIIVKKENEVTKLRQENRRLILKKPSFGNELTSELTLTRSTQPQLKFFKEENASSKETSN</sequence>
<organism evidence="3 4">
    <name type="scientific">Basidiobolus ranarum</name>
    <dbReference type="NCBI Taxonomy" id="34480"/>
    <lineage>
        <taxon>Eukaryota</taxon>
        <taxon>Fungi</taxon>
        <taxon>Fungi incertae sedis</taxon>
        <taxon>Zoopagomycota</taxon>
        <taxon>Entomophthoromycotina</taxon>
        <taxon>Basidiobolomycetes</taxon>
        <taxon>Basidiobolales</taxon>
        <taxon>Basidiobolaceae</taxon>
        <taxon>Basidiobolus</taxon>
    </lineage>
</organism>
<evidence type="ECO:0000256" key="2">
    <source>
        <dbReference type="SAM" id="MobiDB-lite"/>
    </source>
</evidence>
<feature type="coiled-coil region" evidence="1">
    <location>
        <begin position="92"/>
        <end position="133"/>
    </location>
</feature>
<feature type="region of interest" description="Disordered" evidence="2">
    <location>
        <begin position="27"/>
        <end position="71"/>
    </location>
</feature>
<accession>A0ABR2WAJ8</accession>
<reference evidence="3 4" key="1">
    <citation type="submission" date="2023-04" db="EMBL/GenBank/DDBJ databases">
        <title>Genome of Basidiobolus ranarum AG-B5.</title>
        <authorList>
            <person name="Stajich J.E."/>
            <person name="Carter-House D."/>
            <person name="Gryganskyi A."/>
        </authorList>
    </citation>
    <scope>NUCLEOTIDE SEQUENCE [LARGE SCALE GENOMIC DNA]</scope>
    <source>
        <strain evidence="3 4">AG-B5</strain>
    </source>
</reference>
<evidence type="ECO:0000313" key="4">
    <source>
        <dbReference type="Proteomes" id="UP001479436"/>
    </source>
</evidence>
<proteinExistence type="predicted"/>
<evidence type="ECO:0000313" key="3">
    <source>
        <dbReference type="EMBL" id="KAK9728704.1"/>
    </source>
</evidence>
<dbReference type="EMBL" id="JASJQH010006892">
    <property type="protein sequence ID" value="KAK9728704.1"/>
    <property type="molecule type" value="Genomic_DNA"/>
</dbReference>
<evidence type="ECO:0000256" key="1">
    <source>
        <dbReference type="SAM" id="Coils"/>
    </source>
</evidence>
<protein>
    <submittedName>
        <fullName evidence="3">Uncharacterized protein</fullName>
    </submittedName>
</protein>